<dbReference type="GO" id="GO:0004190">
    <property type="term" value="F:aspartic-type endopeptidase activity"/>
    <property type="evidence" value="ECO:0007669"/>
    <property type="project" value="UniProtKB-KW"/>
</dbReference>
<dbReference type="Proteomes" id="UP001215151">
    <property type="component" value="Unassembled WGS sequence"/>
</dbReference>
<evidence type="ECO:0000313" key="7">
    <source>
        <dbReference type="Proteomes" id="UP001215151"/>
    </source>
</evidence>
<keyword evidence="3" id="KW-0863">Zinc-finger</keyword>
<dbReference type="Pfam" id="PF13975">
    <property type="entry name" value="gag-asp_proteas"/>
    <property type="match status" value="1"/>
</dbReference>
<keyword evidence="1" id="KW-0507">mRNA processing</keyword>
<dbReference type="InterPro" id="IPR036875">
    <property type="entry name" value="Znf_CCHC_sf"/>
</dbReference>
<dbReference type="GO" id="GO:0008270">
    <property type="term" value="F:zinc ion binding"/>
    <property type="evidence" value="ECO:0007669"/>
    <property type="project" value="UniProtKB-KW"/>
</dbReference>
<feature type="compositionally biased region" description="Acidic residues" evidence="4">
    <location>
        <begin position="237"/>
        <end position="247"/>
    </location>
</feature>
<dbReference type="EMBL" id="JAPEVG010000824">
    <property type="protein sequence ID" value="KAJ8455100.1"/>
    <property type="molecule type" value="Genomic_DNA"/>
</dbReference>
<dbReference type="SUPFAM" id="SSF57756">
    <property type="entry name" value="Retrovirus zinc finger-like domains"/>
    <property type="match status" value="1"/>
</dbReference>
<dbReference type="SMART" id="SM00343">
    <property type="entry name" value="ZnF_C2HC"/>
    <property type="match status" value="1"/>
</dbReference>
<dbReference type="Pfam" id="PF13352">
    <property type="entry name" value="DUF4100"/>
    <property type="match status" value="1"/>
</dbReference>
<dbReference type="GO" id="GO:0006508">
    <property type="term" value="P:proteolysis"/>
    <property type="evidence" value="ECO:0007669"/>
    <property type="project" value="InterPro"/>
</dbReference>
<feature type="compositionally biased region" description="Acidic residues" evidence="4">
    <location>
        <begin position="197"/>
        <end position="207"/>
    </location>
</feature>
<dbReference type="SUPFAM" id="SSF50630">
    <property type="entry name" value="Acid proteases"/>
    <property type="match status" value="2"/>
</dbReference>
<feature type="compositionally biased region" description="Basic and acidic residues" evidence="4">
    <location>
        <begin position="1287"/>
        <end position="1296"/>
    </location>
</feature>
<keyword evidence="2" id="KW-0378">Hydrolase</keyword>
<dbReference type="InterPro" id="IPR001969">
    <property type="entry name" value="Aspartic_peptidase_AS"/>
</dbReference>
<feature type="compositionally biased region" description="Basic and acidic residues" evidence="4">
    <location>
        <begin position="787"/>
        <end position="814"/>
    </location>
</feature>
<evidence type="ECO:0000256" key="3">
    <source>
        <dbReference type="PROSITE-ProRule" id="PRU00047"/>
    </source>
</evidence>
<proteinExistence type="predicted"/>
<dbReference type="GO" id="GO:0003676">
    <property type="term" value="F:nucleic acid binding"/>
    <property type="evidence" value="ECO:0007669"/>
    <property type="project" value="InterPro"/>
</dbReference>
<name>A0AAD7TFE6_9APHY</name>
<feature type="compositionally biased region" description="Basic residues" evidence="4">
    <location>
        <begin position="218"/>
        <end position="230"/>
    </location>
</feature>
<dbReference type="PROSITE" id="PS00141">
    <property type="entry name" value="ASP_PROTEASE"/>
    <property type="match status" value="1"/>
</dbReference>
<gene>
    <name evidence="6" type="ORF">ONZ51_g12641</name>
</gene>
<comment type="caution">
    <text evidence="6">The sequence shown here is derived from an EMBL/GenBank/DDBJ whole genome shotgun (WGS) entry which is preliminary data.</text>
</comment>
<feature type="region of interest" description="Disordered" evidence="4">
    <location>
        <begin position="195"/>
        <end position="262"/>
    </location>
</feature>
<keyword evidence="3" id="KW-0862">Zinc</keyword>
<evidence type="ECO:0000259" key="5">
    <source>
        <dbReference type="PROSITE" id="PS50158"/>
    </source>
</evidence>
<keyword evidence="3" id="KW-0479">Metal-binding</keyword>
<reference evidence="6" key="1">
    <citation type="submission" date="2022-11" db="EMBL/GenBank/DDBJ databases">
        <title>Genome Sequence of Cubamyces cubensis.</title>
        <authorList>
            <person name="Buettner E."/>
        </authorList>
    </citation>
    <scope>NUCLEOTIDE SEQUENCE</scope>
    <source>
        <strain evidence="6">MPL-01</strain>
    </source>
</reference>
<dbReference type="InterPro" id="IPR025165">
    <property type="entry name" value="DUF4100"/>
</dbReference>
<dbReference type="InterPro" id="IPR001878">
    <property type="entry name" value="Znf_CCHC"/>
</dbReference>
<protein>
    <recommendedName>
        <fullName evidence="5">CCHC-type domain-containing protein</fullName>
    </recommendedName>
</protein>
<keyword evidence="2" id="KW-0645">Protease</keyword>
<dbReference type="Gene3D" id="2.40.70.10">
    <property type="entry name" value="Acid Proteases"/>
    <property type="match status" value="2"/>
</dbReference>
<feature type="domain" description="CCHC-type" evidence="5">
    <location>
        <begin position="354"/>
        <end position="369"/>
    </location>
</feature>
<evidence type="ECO:0000256" key="2">
    <source>
        <dbReference type="ARBA" id="ARBA00022750"/>
    </source>
</evidence>
<feature type="region of interest" description="Disordered" evidence="4">
    <location>
        <begin position="776"/>
        <end position="823"/>
    </location>
</feature>
<keyword evidence="2" id="KW-0064">Aspartyl protease</keyword>
<feature type="compositionally biased region" description="Basic and acidic residues" evidence="4">
    <location>
        <begin position="208"/>
        <end position="217"/>
    </location>
</feature>
<dbReference type="InterPro" id="IPR021109">
    <property type="entry name" value="Peptidase_aspartic_dom_sf"/>
</dbReference>
<dbReference type="GO" id="GO:0006397">
    <property type="term" value="P:mRNA processing"/>
    <property type="evidence" value="ECO:0007669"/>
    <property type="project" value="UniProtKB-KW"/>
</dbReference>
<keyword evidence="7" id="KW-1185">Reference proteome</keyword>
<evidence type="ECO:0000256" key="4">
    <source>
        <dbReference type="SAM" id="MobiDB-lite"/>
    </source>
</evidence>
<feature type="compositionally biased region" description="Basic and acidic residues" evidence="4">
    <location>
        <begin position="248"/>
        <end position="262"/>
    </location>
</feature>
<dbReference type="PROSITE" id="PS50158">
    <property type="entry name" value="ZF_CCHC"/>
    <property type="match status" value="1"/>
</dbReference>
<feature type="region of interest" description="Disordered" evidence="4">
    <location>
        <begin position="1286"/>
        <end position="1323"/>
    </location>
</feature>
<dbReference type="CDD" id="cd00303">
    <property type="entry name" value="retropepsin_like"/>
    <property type="match status" value="2"/>
</dbReference>
<feature type="region of interest" description="Disordered" evidence="4">
    <location>
        <begin position="453"/>
        <end position="486"/>
    </location>
</feature>
<organism evidence="6 7">
    <name type="scientific">Trametes cubensis</name>
    <dbReference type="NCBI Taxonomy" id="1111947"/>
    <lineage>
        <taxon>Eukaryota</taxon>
        <taxon>Fungi</taxon>
        <taxon>Dikarya</taxon>
        <taxon>Basidiomycota</taxon>
        <taxon>Agaricomycotina</taxon>
        <taxon>Agaricomycetes</taxon>
        <taxon>Polyporales</taxon>
        <taxon>Polyporaceae</taxon>
        <taxon>Trametes</taxon>
    </lineage>
</organism>
<evidence type="ECO:0000313" key="6">
    <source>
        <dbReference type="EMBL" id="KAJ8455100.1"/>
    </source>
</evidence>
<evidence type="ECO:0000256" key="1">
    <source>
        <dbReference type="ARBA" id="ARBA00022664"/>
    </source>
</evidence>
<accession>A0AAD7TFE6</accession>
<sequence length="1337" mass="150858">MPVEGTKLAPKTFRGDPAEVEQFLRRFERLAMLHNLSAREKCETIVDYCSKVVRETIQGFSAYRLHNWEELKQNVRIFWNADLEDKRFRIRDLQAFVAHSRKQPIQELKDWRKYLRKFIRIAGWLQGQGKLKADDYAYYMWTGLYGPFRKRLEARILLKDPSHDMAEPFEPEAIRKAAEAILGVDRFDTERLRSDDLYEEDSDEDQSDDLRELERPSTKRMKKTMARSRKTQSGWKDDEEDSDDEDFDRALPREVPRAVEKESKVSKEKVEEKEFEDLVEKMKKLSVSDPQYGLLFLKACTMKPIAAECLPRPQVNQAAPDRFDGRRMMPPHMPRPDPNRFLSYRQPPPNTGGCFGCGEAGHIMGECPQIQKYLKDGLLLKDFRGRLTLPDGSILRRNQGGTWVQAVKRIFPEVHFVMYGDRLDGNNDEDVEESADVLVYPVERVQRETRLYRKQVFDKGGSSSSQDKGKQKESAPSQKPSAPMARFPMQRLTPVETQSQSFNPDKDIEMVEDRALNQRQKKSNAPVSDRTRVPARASQISKNVDPTAVLDKILDAPVTLSVQDVVGVSKDVANCLQEVLKVKKADMVPAPASHLVTSKAGSLIRLEMECNQKPVSFIVDTGSQLNIISESVCKNVVRRPINTGEAISINDANGGSGRLLGLVKDIPLKIGHVKTPISAYVAENPPFDGLLGRPWQRAHKIGIEERDDGTYLTFPNEKGYAKSELLVTTSLASRGAPGVFSAIVKEWDQDDPKCAVIDHEGSGSDDSDAMSIASADELGSDSVVEPASEKVSVDSEGKDGSNSESEGKADSVRDSDDDDKDEDRLDHVLGLLSSKENSVDDEDEWERDMYRKVWRFLEVRNPGSTLTKAGPCTIMTGTSLELQNPDPGVISKTFLLRDAKLFNRAGGCQGHVIVKVVPYSASNCMRFEQLEDDTLREVSVNSVQVEETNPTVDESNHQMAAPQRPQSTLLTMHGWLEGYTIPFLIDMGSQIDCINANIWRTIGWAHPLTRRAERLLNVTGSRLRCLGVWKAFVTIGTITSMVDLHVVEGLMEAGILGRPWQELNQMSLNDTDEGVYLSIRSGNGFHTYGILVTSPEAQRAVRRRAREICAVVARPSTPEMSFDESHQLCELFSPETQHMENEAFVESVHEDTEAPVDLPLEPSPEYDPWDLKVDDDTGTLEPEHEISEANLENQMYTRLLWQYCNGHRLPRAVSQPTIESIEVYESDKLELRDDWLIGISKKEQLFILRNVLVRIDGKYREGHGVLHMVYFPHESERARIANAALKGDGDTERNGTDEELEEEQRGRRVGGGTARSKTLWTTDVAQVHTGRPVSVDE</sequence>
<feature type="region of interest" description="Disordered" evidence="4">
    <location>
        <begin position="516"/>
        <end position="537"/>
    </location>
</feature>